<protein>
    <submittedName>
        <fullName evidence="1">Uncharacterized protein</fullName>
    </submittedName>
</protein>
<reference evidence="1" key="2">
    <citation type="submission" date="2022-06" db="UniProtKB">
        <authorList>
            <consortium name="EnsemblMetazoa"/>
        </authorList>
    </citation>
    <scope>IDENTIFICATION</scope>
    <source>
        <strain evidence="1">PS312</strain>
    </source>
</reference>
<organism evidence="1 2">
    <name type="scientific">Pristionchus pacificus</name>
    <name type="common">Parasitic nematode worm</name>
    <dbReference type="NCBI Taxonomy" id="54126"/>
    <lineage>
        <taxon>Eukaryota</taxon>
        <taxon>Metazoa</taxon>
        <taxon>Ecdysozoa</taxon>
        <taxon>Nematoda</taxon>
        <taxon>Chromadorea</taxon>
        <taxon>Rhabditida</taxon>
        <taxon>Rhabditina</taxon>
        <taxon>Diplogasteromorpha</taxon>
        <taxon>Diplogasteroidea</taxon>
        <taxon>Neodiplogasteridae</taxon>
        <taxon>Pristionchus</taxon>
    </lineage>
</organism>
<dbReference type="AlphaFoldDB" id="A0A2A6C896"/>
<name>A0A2A6C896_PRIPA</name>
<dbReference type="EnsemblMetazoa" id="PPA34772.1">
    <property type="protein sequence ID" value="PPA34772.1"/>
    <property type="gene ID" value="WBGene00273141"/>
</dbReference>
<keyword evidence="2" id="KW-1185">Reference proteome</keyword>
<proteinExistence type="predicted"/>
<evidence type="ECO:0000313" key="2">
    <source>
        <dbReference type="Proteomes" id="UP000005239"/>
    </source>
</evidence>
<accession>A0A8R1UKU8</accession>
<accession>A0A2A6C896</accession>
<reference evidence="2" key="1">
    <citation type="journal article" date="2008" name="Nat. Genet.">
        <title>The Pristionchus pacificus genome provides a unique perspective on nematode lifestyle and parasitism.</title>
        <authorList>
            <person name="Dieterich C."/>
            <person name="Clifton S.W."/>
            <person name="Schuster L.N."/>
            <person name="Chinwalla A."/>
            <person name="Delehaunty K."/>
            <person name="Dinkelacker I."/>
            <person name="Fulton L."/>
            <person name="Fulton R."/>
            <person name="Godfrey J."/>
            <person name="Minx P."/>
            <person name="Mitreva M."/>
            <person name="Roeseler W."/>
            <person name="Tian H."/>
            <person name="Witte H."/>
            <person name="Yang S.P."/>
            <person name="Wilson R.K."/>
            <person name="Sommer R.J."/>
        </authorList>
    </citation>
    <scope>NUCLEOTIDE SEQUENCE [LARGE SCALE GENOMIC DNA]</scope>
    <source>
        <strain evidence="2">PS312</strain>
    </source>
</reference>
<dbReference type="Proteomes" id="UP000005239">
    <property type="component" value="Unassembled WGS sequence"/>
</dbReference>
<sequence length="39" mass="4390">MLLRGSPRTFNGDLCKAEDRTRAPISSRGSPRTSIEYHL</sequence>
<gene>
    <name evidence="1" type="primary">WBGene00273141</name>
</gene>
<evidence type="ECO:0000313" key="1">
    <source>
        <dbReference type="EnsemblMetazoa" id="PPA34772.1"/>
    </source>
</evidence>